<evidence type="ECO:0000313" key="3">
    <source>
        <dbReference type="EMBL" id="GEO95621.1"/>
    </source>
</evidence>
<feature type="region of interest" description="Disordered" evidence="1">
    <location>
        <begin position="244"/>
        <end position="263"/>
    </location>
</feature>
<protein>
    <recommendedName>
        <fullName evidence="2">CobW C-terminal domain-containing protein</fullName>
    </recommendedName>
</protein>
<dbReference type="Pfam" id="PF07683">
    <property type="entry name" value="CobW_C"/>
    <property type="match status" value="1"/>
</dbReference>
<name>A0A512ID62_9MICC</name>
<dbReference type="STRING" id="388357.GCA_001580365_02126"/>
<dbReference type="RefSeq" id="WP_062735727.1">
    <property type="nucleotide sequence ID" value="NZ_BJZS01000048.1"/>
</dbReference>
<reference evidence="3 4" key="1">
    <citation type="submission" date="2019-07" db="EMBL/GenBank/DDBJ databases">
        <title>Whole genome shotgun sequence of Kocuria turfanensis NBRC 107627.</title>
        <authorList>
            <person name="Hosoyama A."/>
            <person name="Uohara A."/>
            <person name="Ohji S."/>
            <person name="Ichikawa N."/>
        </authorList>
    </citation>
    <scope>NUCLEOTIDE SEQUENCE [LARGE SCALE GENOMIC DNA]</scope>
    <source>
        <strain evidence="3 4">NBRC 107627</strain>
    </source>
</reference>
<feature type="region of interest" description="Disordered" evidence="1">
    <location>
        <begin position="49"/>
        <end position="70"/>
    </location>
</feature>
<sequence>MRLVLVSSIDALARQAAAEHLHARQPDALFVRWDPGNRGGLVRHHFHRGGSGLPHHVDPDAADEPGPGLSPRTDHRAAALHDLGHHVVEQLRALADGDGARIAVLLLPMGLSSNDALHALGHSAPVLAAAPTGLFIDTVVLACDPEVVEDVLWDVTAALPGEAPTLLEQHRDPEAAGFVVEGEYRRTAGEFLAAELAFCSTLLAVHTVHPGLVPHDPEAYRRGVELVRELGPHLTVVDAGAVQRSGLPPGAPGAADDHSTDGGRLGAFDLPSALLRCRPGTIPSHAPEGEGAATVVLRTDRPLDPALFRDVLGDLVRGACRVRGTLHFHDDPHRPVAIEGVGPHVWLEPAGIDPGGLDRIVGLLERTDRHGPVAHPAPTEDIPCGCAIALTSPLLDPQRLQLLLQQATGGAAPGAPDADPAPPGARTDIP</sequence>
<evidence type="ECO:0000256" key="1">
    <source>
        <dbReference type="SAM" id="MobiDB-lite"/>
    </source>
</evidence>
<proteinExistence type="predicted"/>
<gene>
    <name evidence="3" type="ORF">KTU01_17440</name>
</gene>
<dbReference type="SMART" id="SM00833">
    <property type="entry name" value="CobW_C"/>
    <property type="match status" value="1"/>
</dbReference>
<dbReference type="AlphaFoldDB" id="A0A512ID62"/>
<comment type="caution">
    <text evidence="3">The sequence shown here is derived from an EMBL/GenBank/DDBJ whole genome shotgun (WGS) entry which is preliminary data.</text>
</comment>
<feature type="domain" description="CobW C-terminal" evidence="2">
    <location>
        <begin position="292"/>
        <end position="408"/>
    </location>
</feature>
<dbReference type="Proteomes" id="UP000321103">
    <property type="component" value="Unassembled WGS sequence"/>
</dbReference>
<dbReference type="EMBL" id="BJZS01000048">
    <property type="protein sequence ID" value="GEO95621.1"/>
    <property type="molecule type" value="Genomic_DNA"/>
</dbReference>
<accession>A0A512ID62</accession>
<organism evidence="3 4">
    <name type="scientific">Kocuria turfanensis</name>
    <dbReference type="NCBI Taxonomy" id="388357"/>
    <lineage>
        <taxon>Bacteria</taxon>
        <taxon>Bacillati</taxon>
        <taxon>Actinomycetota</taxon>
        <taxon>Actinomycetes</taxon>
        <taxon>Micrococcales</taxon>
        <taxon>Micrococcaceae</taxon>
        <taxon>Kocuria</taxon>
    </lineage>
</organism>
<evidence type="ECO:0000259" key="2">
    <source>
        <dbReference type="SMART" id="SM00833"/>
    </source>
</evidence>
<dbReference type="SUPFAM" id="SSF90002">
    <property type="entry name" value="Hypothetical protein YjiA, C-terminal domain"/>
    <property type="match status" value="1"/>
</dbReference>
<feature type="region of interest" description="Disordered" evidence="1">
    <location>
        <begin position="407"/>
        <end position="430"/>
    </location>
</feature>
<evidence type="ECO:0000313" key="4">
    <source>
        <dbReference type="Proteomes" id="UP000321103"/>
    </source>
</evidence>
<keyword evidence="4" id="KW-1185">Reference proteome</keyword>
<dbReference type="InterPro" id="IPR011629">
    <property type="entry name" value="CobW-like_C"/>
</dbReference>